<dbReference type="InterPro" id="IPR007817">
    <property type="entry name" value="Isocyanide_synthase_DIT1"/>
</dbReference>
<dbReference type="PANTHER" id="PTHR37285:SF5">
    <property type="entry name" value="SPORE WALL MATURATION PROTEIN DIT1"/>
    <property type="match status" value="1"/>
</dbReference>
<dbReference type="Pfam" id="PF05141">
    <property type="entry name" value="DIT1_PvcA"/>
    <property type="match status" value="1"/>
</dbReference>
<feature type="domain" description="Carrier" evidence="3">
    <location>
        <begin position="923"/>
        <end position="1001"/>
    </location>
</feature>
<dbReference type="InterPro" id="IPR009081">
    <property type="entry name" value="PP-bd_ACP"/>
</dbReference>
<dbReference type="Gene3D" id="3.40.50.12780">
    <property type="entry name" value="N-terminal domain of ligase-like"/>
    <property type="match status" value="1"/>
</dbReference>
<dbReference type="PROSITE" id="PS50075">
    <property type="entry name" value="CARRIER"/>
    <property type="match status" value="1"/>
</dbReference>
<dbReference type="Pfam" id="PF22664">
    <property type="entry name" value="TRI-like_N"/>
    <property type="match status" value="1"/>
</dbReference>
<dbReference type="Pfam" id="PF23562">
    <property type="entry name" value="AMP-binding_C_3"/>
    <property type="match status" value="1"/>
</dbReference>
<dbReference type="GO" id="GO:0016740">
    <property type="term" value="F:transferase activity"/>
    <property type="evidence" value="ECO:0007669"/>
    <property type="project" value="UniProtKB-KW"/>
</dbReference>
<dbReference type="InterPro" id="IPR036736">
    <property type="entry name" value="ACP-like_sf"/>
</dbReference>
<dbReference type="Pfam" id="PF00550">
    <property type="entry name" value="PP-binding"/>
    <property type="match status" value="1"/>
</dbReference>
<accession>A0A395NPJ5</accession>
<dbReference type="Gene3D" id="1.10.1200.10">
    <property type="entry name" value="ACP-like"/>
    <property type="match status" value="1"/>
</dbReference>
<protein>
    <submittedName>
        <fullName evidence="4">Transferase family</fullName>
    </submittedName>
</protein>
<dbReference type="PANTHER" id="PTHR37285">
    <property type="entry name" value="SPORE WALL MATURATION PROTEIN DIT1"/>
    <property type="match status" value="1"/>
</dbReference>
<dbReference type="Pfam" id="PF00501">
    <property type="entry name" value="AMP-binding"/>
    <property type="match status" value="1"/>
</dbReference>
<dbReference type="EMBL" id="PXOA01000243">
    <property type="protein sequence ID" value="RFU77965.1"/>
    <property type="molecule type" value="Genomic_DNA"/>
</dbReference>
<dbReference type="Proteomes" id="UP000266272">
    <property type="component" value="Unassembled WGS sequence"/>
</dbReference>
<dbReference type="InterPro" id="IPR023213">
    <property type="entry name" value="CAT-like_dom_sf"/>
</dbReference>
<dbReference type="Gene3D" id="3.30.559.10">
    <property type="entry name" value="Chloramphenicol acetyltransferase-like domain"/>
    <property type="match status" value="2"/>
</dbReference>
<dbReference type="InterPro" id="IPR000873">
    <property type="entry name" value="AMP-dep_synth/lig_dom"/>
</dbReference>
<dbReference type="InterPro" id="IPR020845">
    <property type="entry name" value="AMP-binding_CS"/>
</dbReference>
<gene>
    <name evidence="4" type="ORF">TARUN_4261</name>
</gene>
<dbReference type="SUPFAM" id="SSF56801">
    <property type="entry name" value="Acetyl-CoA synthetase-like"/>
    <property type="match status" value="1"/>
</dbReference>
<keyword evidence="1 4" id="KW-0808">Transferase</keyword>
<name>A0A395NPJ5_TRIAR</name>
<evidence type="ECO:0000256" key="1">
    <source>
        <dbReference type="ARBA" id="ARBA00022679"/>
    </source>
</evidence>
<reference evidence="4 5" key="1">
    <citation type="journal article" date="2018" name="PLoS Pathog.">
        <title>Evolution of structural diversity of trichothecenes, a family of toxins produced by plant pathogenic and entomopathogenic fungi.</title>
        <authorList>
            <person name="Proctor R.H."/>
            <person name="McCormick S.P."/>
            <person name="Kim H.S."/>
            <person name="Cardoza R.E."/>
            <person name="Stanley A.M."/>
            <person name="Lindo L."/>
            <person name="Kelly A."/>
            <person name="Brown D.W."/>
            <person name="Lee T."/>
            <person name="Vaughan M.M."/>
            <person name="Alexander N.J."/>
            <person name="Busman M."/>
            <person name="Gutierrez S."/>
        </authorList>
    </citation>
    <scope>NUCLEOTIDE SEQUENCE [LARGE SCALE GENOMIC DNA]</scope>
    <source>
        <strain evidence="4 5">IBT 40837</strain>
    </source>
</reference>
<feature type="region of interest" description="Disordered" evidence="2">
    <location>
        <begin position="337"/>
        <end position="373"/>
    </location>
</feature>
<sequence length="1553" mass="172219">MSSYPKFSGDIMVATPKDDNPTLNADRSLTQNSQTVSGVQEISRRILDIIFEYALNKFDDSKERLERSADNFLSVIGKFVATKTRVETCLPAFPFKSANKIYKVLGCLPDKAEELALNRLNTMCARIQEVYSPGAQVTIISDGITYNDTWAYGEALREMATQKKFNHISFARMRDLLDFPVPEKMTEIIYVANCTAFRRLLLNQYGRVDLNIDHEIATNPDTKLTYLGYKRFLESDLNVAKLSDGEWVSAPMGEFSKDNRFELIFEDGQPSYFKEKPRETDALGIGAITAGYLQEAKPRCATEYFSESPTTTLASPNTASHSKSSVFSPWVNVAGSAATTPETSSPPSLASSSPEIVAEDKSRAVPLSGDSPGSAQVTYGRRLIPQIIDKLAAIEPERIVFSLATLSGDSLNFNRISAQVFSKAIDKTAWWLSNLVETPDSVQPVGYIGPHDLRHILLTYACIKVGYAALFLSPKNNSEGALAVLEAVKCRIWVNASDVSPVPLVKEVLQKRSMNVLQLPSLNELLDIGDVKPFPYTKTFEEAINDPFCYLHTSGTTGVPKPIPWSHGLIGTMDAVRLLPPVEGYDDLVPWTSDWEPGNTIYSSFPMSHGAGIIMDILMPALFDLHCILGPTGVLPNVNLVKALAENAKIDIWSMVPSLVDELGETPEVLAQLSKSKFICASGGPVSPVSAGKVNQTIRVLNLTGTTEGLFIGNLVTSREDWFWFCFHPYSGFEFKELEENTYEHWVHRNEHWPLFQGIFHTFPDKQSINFKDLYVKHPTKPNLWAFKGRSDDLVVLSNGYKITPLETEAFISTHPAIESCLIFGTGKPQAGLLIELKDPSDKTDELLDSIWETIKEANSISRHKDQLLRDFVTFAEPNKPFIRTDKGTVKRSATLALYADYIELFYSSRNDDLAYGYHVDMSSNESVQGGIREILASSLPKAQTASPDTNLFDLGLDSLGVFAAIRAIRAATGLSEQIAPRHIYANPTIASLSSTILRMAAETRSAREAVSDKSVDDGAAQMNSMIALHKARQSFRLNAFDYVNPNHGMGLVFYFPLRKDVSYDTVFANLQEGLNRTFDLIPALSGKIMNSSEQEIGYTKGDLCVTVPPLSMAASVRNRLVYKDLSDILPSFDKLRDAGFPPSAFQDGLVLRDDPFPKMPANIFVGQANFVSGGCILAVDLNHCCLDGLGAIVAIKAWAENCRYLQGDKSATCQWYDPESFNHSLPEIIHEQEGKARPLHEIDPGTWGFLPFFPPDNENQASAISVERTDIADEDKHLFPNPGPKIGALPPRLNFPLHPIWPLPRAERCPKTTLFLITPEKLEKMKQDVTTDLKAKGAVASISDIVQAFFWRAAIRARYRVAKDIRKETFTPDDISILELPTDGRPYFSSLLPSTYMGSLLILNRSSMPIETLCSPETSIGDIACLLRQSASRITSSLVHDAFSILKSLPDHSRFSTANMGLEHMHAMISNMMLFQTDEICFGDTFFANGGSPESMRPQLERGNGRFRFLVIFPMKKDGGVELVMGTHPEELEMLARDDEFTKYADLVGTGY</sequence>
<comment type="caution">
    <text evidence="4">The sequence shown here is derived from an EMBL/GenBank/DDBJ whole genome shotgun (WGS) entry which is preliminary data.</text>
</comment>
<feature type="compositionally biased region" description="Low complexity" evidence="2">
    <location>
        <begin position="337"/>
        <end position="355"/>
    </location>
</feature>
<evidence type="ECO:0000259" key="3">
    <source>
        <dbReference type="PROSITE" id="PS50075"/>
    </source>
</evidence>
<dbReference type="InterPro" id="IPR042099">
    <property type="entry name" value="ANL_N_sf"/>
</dbReference>
<organism evidence="4 5">
    <name type="scientific">Trichoderma arundinaceum</name>
    <dbReference type="NCBI Taxonomy" id="490622"/>
    <lineage>
        <taxon>Eukaryota</taxon>
        <taxon>Fungi</taxon>
        <taxon>Dikarya</taxon>
        <taxon>Ascomycota</taxon>
        <taxon>Pezizomycotina</taxon>
        <taxon>Sordariomycetes</taxon>
        <taxon>Hypocreomycetidae</taxon>
        <taxon>Hypocreales</taxon>
        <taxon>Hypocreaceae</taxon>
        <taxon>Trichoderma</taxon>
    </lineage>
</organism>
<dbReference type="OrthoDB" id="429813at2759"/>
<dbReference type="STRING" id="490622.A0A395NPJ5"/>
<evidence type="ECO:0000256" key="2">
    <source>
        <dbReference type="SAM" id="MobiDB-lite"/>
    </source>
</evidence>
<evidence type="ECO:0000313" key="4">
    <source>
        <dbReference type="EMBL" id="RFU77965.1"/>
    </source>
</evidence>
<proteinExistence type="predicted"/>
<dbReference type="InterPro" id="IPR054710">
    <property type="entry name" value="Tri101-like_N"/>
</dbReference>
<keyword evidence="5" id="KW-1185">Reference proteome</keyword>
<evidence type="ECO:0000313" key="5">
    <source>
        <dbReference type="Proteomes" id="UP000266272"/>
    </source>
</evidence>
<dbReference type="SUPFAM" id="SSF47336">
    <property type="entry name" value="ACP-like"/>
    <property type="match status" value="1"/>
</dbReference>
<dbReference type="PROSITE" id="PS00455">
    <property type="entry name" value="AMP_BINDING"/>
    <property type="match status" value="1"/>
</dbReference>
<feature type="region of interest" description="Disordered" evidence="2">
    <location>
        <begin position="1"/>
        <end position="27"/>
    </location>
</feature>